<dbReference type="EMBL" id="JAVDDT010000001">
    <property type="protein sequence ID" value="MDQ2068535.1"/>
    <property type="molecule type" value="Genomic_DNA"/>
</dbReference>
<keyword evidence="1 2" id="KW-0238">DNA-binding</keyword>
<evidence type="ECO:0000256" key="2">
    <source>
        <dbReference type="PROSITE-ProRule" id="PRU00335"/>
    </source>
</evidence>
<dbReference type="PROSITE" id="PS01081">
    <property type="entry name" value="HTH_TETR_1"/>
    <property type="match status" value="1"/>
</dbReference>
<dbReference type="PROSITE" id="PS50977">
    <property type="entry name" value="HTH_TETR_2"/>
    <property type="match status" value="1"/>
</dbReference>
<dbReference type="InterPro" id="IPR001647">
    <property type="entry name" value="HTH_TetR"/>
</dbReference>
<dbReference type="InterPro" id="IPR050109">
    <property type="entry name" value="HTH-type_TetR-like_transc_reg"/>
</dbReference>
<dbReference type="PANTHER" id="PTHR30055:SF223">
    <property type="entry name" value="HTH-TYPE TRANSCRIPTIONAL REGULATOR UIDR"/>
    <property type="match status" value="1"/>
</dbReference>
<dbReference type="RefSeq" id="WP_306727020.1">
    <property type="nucleotide sequence ID" value="NZ_JAVDDT010000001.1"/>
</dbReference>
<accession>A0ABU0W6B3</accession>
<sequence length="227" mass="25132">MAQQLEQSKRPQGAQRILEVASRLFADHGVDGISIAQIAREAGVGKATIFHHFPSKDALYQAVLWQVAERAIWLVEDQSWRDGTLVDCMRGFIRQQIAQLEEGDELLRLVRRELLQAGPDAAALMSDIFSRPFQRLQAHLEERVRTGELSSEVDTALLAWMLMDSGVRFHEGKVVLPLITGLEVLRDPDVFSHRMAELLSRGCLCAPGSGPTAAGVPLSPASQKDQQ</sequence>
<reference evidence="4 5" key="1">
    <citation type="submission" date="2023-08" db="EMBL/GenBank/DDBJ databases">
        <title>Whole-genome sequencing of halo(alkali)philic microorganisms from hypersaline lakes.</title>
        <authorList>
            <person name="Sorokin D.Y."/>
            <person name="Abbas B."/>
            <person name="Merkel A.Y."/>
        </authorList>
    </citation>
    <scope>NUCLEOTIDE SEQUENCE [LARGE SCALE GENOMIC DNA]</scope>
    <source>
        <strain evidence="4 5">AB-CW4</strain>
    </source>
</reference>
<organism evidence="4 5">
    <name type="scientific">Natronospira bacteriovora</name>
    <dbReference type="NCBI Taxonomy" id="3069753"/>
    <lineage>
        <taxon>Bacteria</taxon>
        <taxon>Pseudomonadati</taxon>
        <taxon>Pseudomonadota</taxon>
        <taxon>Gammaproteobacteria</taxon>
        <taxon>Natronospirales</taxon>
        <taxon>Natronospiraceae</taxon>
        <taxon>Natronospira</taxon>
    </lineage>
</organism>
<dbReference type="SUPFAM" id="SSF48498">
    <property type="entry name" value="Tetracyclin repressor-like, C-terminal domain"/>
    <property type="match status" value="1"/>
</dbReference>
<evidence type="ECO:0000313" key="4">
    <source>
        <dbReference type="EMBL" id="MDQ2068535.1"/>
    </source>
</evidence>
<evidence type="ECO:0000259" key="3">
    <source>
        <dbReference type="PROSITE" id="PS50977"/>
    </source>
</evidence>
<protein>
    <submittedName>
        <fullName evidence="4">Helix-turn-helix domain-containing protein</fullName>
    </submittedName>
</protein>
<proteinExistence type="predicted"/>
<dbReference type="Gene3D" id="1.10.357.10">
    <property type="entry name" value="Tetracycline Repressor, domain 2"/>
    <property type="match status" value="1"/>
</dbReference>
<evidence type="ECO:0000256" key="1">
    <source>
        <dbReference type="ARBA" id="ARBA00023125"/>
    </source>
</evidence>
<keyword evidence="5" id="KW-1185">Reference proteome</keyword>
<dbReference type="SUPFAM" id="SSF46689">
    <property type="entry name" value="Homeodomain-like"/>
    <property type="match status" value="1"/>
</dbReference>
<comment type="caution">
    <text evidence="4">The sequence shown here is derived from an EMBL/GenBank/DDBJ whole genome shotgun (WGS) entry which is preliminary data.</text>
</comment>
<name>A0ABU0W6B3_9GAMM</name>
<dbReference type="InterPro" id="IPR023772">
    <property type="entry name" value="DNA-bd_HTH_TetR-type_CS"/>
</dbReference>
<dbReference type="InterPro" id="IPR036271">
    <property type="entry name" value="Tet_transcr_reg_TetR-rel_C_sf"/>
</dbReference>
<dbReference type="InterPro" id="IPR009057">
    <property type="entry name" value="Homeodomain-like_sf"/>
</dbReference>
<dbReference type="PANTHER" id="PTHR30055">
    <property type="entry name" value="HTH-TYPE TRANSCRIPTIONAL REGULATOR RUTR"/>
    <property type="match status" value="1"/>
</dbReference>
<feature type="DNA-binding region" description="H-T-H motif" evidence="2">
    <location>
        <begin position="34"/>
        <end position="53"/>
    </location>
</feature>
<dbReference type="Pfam" id="PF00440">
    <property type="entry name" value="TetR_N"/>
    <property type="match status" value="1"/>
</dbReference>
<feature type="domain" description="HTH tetR-type" evidence="3">
    <location>
        <begin position="11"/>
        <end position="71"/>
    </location>
</feature>
<gene>
    <name evidence="4" type="ORF">RBH19_01450</name>
</gene>
<dbReference type="PRINTS" id="PR00455">
    <property type="entry name" value="HTHTETR"/>
</dbReference>
<dbReference type="Proteomes" id="UP001239019">
    <property type="component" value="Unassembled WGS sequence"/>
</dbReference>
<evidence type="ECO:0000313" key="5">
    <source>
        <dbReference type="Proteomes" id="UP001239019"/>
    </source>
</evidence>